<dbReference type="EMBL" id="JARAOO010000007">
    <property type="protein sequence ID" value="KAJ7961350.1"/>
    <property type="molecule type" value="Genomic_DNA"/>
</dbReference>
<evidence type="ECO:0000313" key="1">
    <source>
        <dbReference type="EMBL" id="KAJ7961350.1"/>
    </source>
</evidence>
<gene>
    <name evidence="1" type="ORF">O6P43_016704</name>
</gene>
<dbReference type="Proteomes" id="UP001163823">
    <property type="component" value="Chromosome 7"/>
</dbReference>
<comment type="caution">
    <text evidence="1">The sequence shown here is derived from an EMBL/GenBank/DDBJ whole genome shotgun (WGS) entry which is preliminary data.</text>
</comment>
<reference evidence="1" key="1">
    <citation type="journal article" date="2023" name="Science">
        <title>Elucidation of the pathway for biosynthesis of saponin adjuvants from the soapbark tree.</title>
        <authorList>
            <person name="Reed J."/>
            <person name="Orme A."/>
            <person name="El-Demerdash A."/>
            <person name="Owen C."/>
            <person name="Martin L.B.B."/>
            <person name="Misra R.C."/>
            <person name="Kikuchi S."/>
            <person name="Rejzek M."/>
            <person name="Martin A.C."/>
            <person name="Harkess A."/>
            <person name="Leebens-Mack J."/>
            <person name="Louveau T."/>
            <person name="Stephenson M.J."/>
            <person name="Osbourn A."/>
        </authorList>
    </citation>
    <scope>NUCLEOTIDE SEQUENCE</scope>
    <source>
        <strain evidence="1">S10</strain>
    </source>
</reference>
<dbReference type="KEGG" id="qsa:O6P43_016704"/>
<protein>
    <submittedName>
        <fullName evidence="1">Uncharacterized protein</fullName>
    </submittedName>
</protein>
<sequence length="79" mass="9239">MTIRRLQLENFTFLLQPVRKAEVKVCFLIKSPDTCKRGKLIAIPFRGLKKFIRSHKADATLAKHISEMKDAIIKLWQMK</sequence>
<evidence type="ECO:0000313" key="2">
    <source>
        <dbReference type="Proteomes" id="UP001163823"/>
    </source>
</evidence>
<keyword evidence="2" id="KW-1185">Reference proteome</keyword>
<accession>A0AAD7PNQ1</accession>
<organism evidence="1 2">
    <name type="scientific">Quillaja saponaria</name>
    <name type="common">Soap bark tree</name>
    <dbReference type="NCBI Taxonomy" id="32244"/>
    <lineage>
        <taxon>Eukaryota</taxon>
        <taxon>Viridiplantae</taxon>
        <taxon>Streptophyta</taxon>
        <taxon>Embryophyta</taxon>
        <taxon>Tracheophyta</taxon>
        <taxon>Spermatophyta</taxon>
        <taxon>Magnoliopsida</taxon>
        <taxon>eudicotyledons</taxon>
        <taxon>Gunneridae</taxon>
        <taxon>Pentapetalae</taxon>
        <taxon>rosids</taxon>
        <taxon>fabids</taxon>
        <taxon>Fabales</taxon>
        <taxon>Quillajaceae</taxon>
        <taxon>Quillaja</taxon>
    </lineage>
</organism>
<dbReference type="AlphaFoldDB" id="A0AAD7PNQ1"/>
<proteinExistence type="predicted"/>
<name>A0AAD7PNQ1_QUISA</name>